<dbReference type="PANTHER" id="PTHR30161:SF1">
    <property type="entry name" value="FLAGELLAR BIOSYNTHESIS PROTEIN FLHA-RELATED"/>
    <property type="match status" value="1"/>
</dbReference>
<dbReference type="GO" id="GO:0005886">
    <property type="term" value="C:plasma membrane"/>
    <property type="evidence" value="ECO:0007669"/>
    <property type="project" value="UniProtKB-SubCell"/>
</dbReference>
<keyword evidence="7" id="KW-1005">Bacterial flagellum biogenesis</keyword>
<dbReference type="PANTHER" id="PTHR30161">
    <property type="entry name" value="FLAGELLAR EXPORT PROTEIN, MEMBRANE FLHA SUBUNIT-RELATED"/>
    <property type="match status" value="1"/>
</dbReference>
<proteinExistence type="inferred from homology"/>
<dbReference type="Proteomes" id="UP000886070">
    <property type="component" value="Unassembled WGS sequence"/>
</dbReference>
<feature type="transmembrane region" description="Helical" evidence="7">
    <location>
        <begin position="102"/>
        <end position="128"/>
    </location>
</feature>
<dbReference type="InterPro" id="IPR042196">
    <property type="entry name" value="FHIPEP_4"/>
</dbReference>
<keyword evidence="8" id="KW-0282">Flagellum</keyword>
<comment type="subcellular location">
    <subcellularLocation>
        <location evidence="1 7">Cell membrane</location>
        <topology evidence="1 7">Multi-pass membrane protein</topology>
    </subcellularLocation>
</comment>
<comment type="caution">
    <text evidence="8">The sequence shown here is derived from an EMBL/GenBank/DDBJ whole genome shotgun (WGS) entry which is preliminary data.</text>
</comment>
<dbReference type="Gene3D" id="3.40.50.12790">
    <property type="entry name" value="FHIPEP family, domain 4"/>
    <property type="match status" value="1"/>
</dbReference>
<evidence type="ECO:0000256" key="1">
    <source>
        <dbReference type="ARBA" id="ARBA00004651"/>
    </source>
</evidence>
<evidence type="ECO:0000313" key="8">
    <source>
        <dbReference type="EMBL" id="HHF98123.1"/>
    </source>
</evidence>
<comment type="similarity">
    <text evidence="2 7">Belongs to the FHIPEP (flagella/HR/invasion proteins export pore) family.</text>
</comment>
<dbReference type="InterPro" id="IPR042194">
    <property type="entry name" value="FHIPEP_1"/>
</dbReference>
<feature type="transmembrane region" description="Helical" evidence="7">
    <location>
        <begin position="277"/>
        <end position="293"/>
    </location>
</feature>
<keyword evidence="7" id="KW-0813">Transport</keyword>
<feature type="transmembrane region" description="Helical" evidence="7">
    <location>
        <begin position="39"/>
        <end position="58"/>
    </location>
</feature>
<feature type="transmembrane region" description="Helical" evidence="7">
    <location>
        <begin position="239"/>
        <end position="256"/>
    </location>
</feature>
<dbReference type="EMBL" id="DRTT01000039">
    <property type="protein sequence ID" value="HHF98123.1"/>
    <property type="molecule type" value="Genomic_DNA"/>
</dbReference>
<dbReference type="Gene3D" id="3.40.30.60">
    <property type="entry name" value="FHIPEP family, domain 1"/>
    <property type="match status" value="1"/>
</dbReference>
<dbReference type="Gene3D" id="1.10.8.540">
    <property type="entry name" value="FHIPEP family, domain 3"/>
    <property type="match status" value="1"/>
</dbReference>
<feature type="transmembrane region" description="Helical" evidence="7">
    <location>
        <begin position="197"/>
        <end position="219"/>
    </location>
</feature>
<keyword evidence="3 7" id="KW-1003">Cell membrane</keyword>
<keyword evidence="8" id="KW-0966">Cell projection</keyword>
<dbReference type="InterPro" id="IPR001712">
    <property type="entry name" value="T3SS_FHIPEP"/>
</dbReference>
<name>A0A7V5HY78_UNCAE</name>
<organism evidence="8">
    <name type="scientific">Aerophobetes bacterium</name>
    <dbReference type="NCBI Taxonomy" id="2030807"/>
    <lineage>
        <taxon>Bacteria</taxon>
        <taxon>Candidatus Aerophobota</taxon>
    </lineage>
</organism>
<dbReference type="InterPro" id="IPR006301">
    <property type="entry name" value="FlhA"/>
</dbReference>
<evidence type="ECO:0000256" key="6">
    <source>
        <dbReference type="ARBA" id="ARBA00023136"/>
    </source>
</evidence>
<protein>
    <recommendedName>
        <fullName evidence="7">Flagellar biosynthesis protein FlhA</fullName>
    </recommendedName>
</protein>
<keyword evidence="7" id="KW-1006">Bacterial flagellum protein export</keyword>
<dbReference type="PRINTS" id="PR00949">
    <property type="entry name" value="TYPE3IMAPROT"/>
</dbReference>
<keyword evidence="7" id="KW-0653">Protein transport</keyword>
<reference evidence="8" key="1">
    <citation type="journal article" date="2020" name="mSystems">
        <title>Genome- and Community-Level Interaction Insights into Carbon Utilization and Element Cycling Functions of Hydrothermarchaeota in Hydrothermal Sediment.</title>
        <authorList>
            <person name="Zhou Z."/>
            <person name="Liu Y."/>
            <person name="Xu W."/>
            <person name="Pan J."/>
            <person name="Luo Z.H."/>
            <person name="Li M."/>
        </authorList>
    </citation>
    <scope>NUCLEOTIDE SEQUENCE [LARGE SCALE GENOMIC DNA]</scope>
    <source>
        <strain evidence="8">HyVt-92</strain>
    </source>
</reference>
<dbReference type="Pfam" id="PF00771">
    <property type="entry name" value="FHIPEP"/>
    <property type="match status" value="1"/>
</dbReference>
<accession>A0A7V5HY78</accession>
<dbReference type="InterPro" id="IPR042193">
    <property type="entry name" value="FHIPEP_3"/>
</dbReference>
<comment type="function">
    <text evidence="7">Required for formation of the rod structure of the flagellar apparatus. Together with FliI and FliH, may constitute the export apparatus of flagellin.</text>
</comment>
<evidence type="ECO:0000256" key="7">
    <source>
        <dbReference type="RuleBase" id="RU364093"/>
    </source>
</evidence>
<evidence type="ECO:0000256" key="3">
    <source>
        <dbReference type="ARBA" id="ARBA00022475"/>
    </source>
</evidence>
<dbReference type="GO" id="GO:0009306">
    <property type="term" value="P:protein secretion"/>
    <property type="evidence" value="ECO:0007669"/>
    <property type="project" value="InterPro"/>
</dbReference>
<keyword evidence="5 7" id="KW-1133">Transmembrane helix</keyword>
<evidence type="ECO:0000256" key="2">
    <source>
        <dbReference type="ARBA" id="ARBA00008835"/>
    </source>
</evidence>
<dbReference type="PIRSF" id="PIRSF005419">
    <property type="entry name" value="FlhA"/>
    <property type="match status" value="1"/>
</dbReference>
<keyword evidence="4 7" id="KW-0812">Transmembrane</keyword>
<feature type="transmembrane region" description="Helical" evidence="7">
    <location>
        <begin position="15"/>
        <end position="33"/>
    </location>
</feature>
<sequence>MPTGTLTFLTRRSEIGFSLAGIGIIAVLVIPLPPVLLDILLSFNLAITFMIFLLTVYVRRPLDFSVFPSLLLLVTLFRLSLNVASTRLILLHGYAGKVIQAFGYFVVGGNYVVGIIVFVILVVINFIVITRGATRISEVAARFTLDSMPGKQMSVDADLNAGLITEEEARRRRFEIERQADFYGAMDGASRFVRGDAIAAIIILLVNIIGGLAIGVIQHKMPFQKALHTYTLLTVGDGMVSQIPALLVSTAAGIIITRSSSESRLALDFVSQMLSQPKVLAIVSFLLFLFALLPGLPKIPLFILSFLAGATYYFLRQKEEKEEEKEMKEKVPEKKESMEELLRIDPLEIEIGYGLIPLVDTSQGGDILERITLVRRQLALELGIIVPPIRIRDNLQLKPNTYRIKIRGVEIAEAELMLKYCLAMDTGMVEKPLKGIPTKDPAFGLPAIWIKEEEKEKAEQAGYTVVNASSVFITHLTEIIRNHAHELLGRQEVKNLLDNIAQDYPAVVEELVPNLLSLGEVQKVLQNLLREKVPIRDLLTILETLADWAGQTKNIDILTEHVRQSLSRTISKKYQNERGEIWAITLSPSLEEEISKAVEHTEKASFINLDPAVVQKIIDALSPLVKKMLSLQKEPVVLCSSGTRPFFKRIVEKFIPSLVVLSYNEIVPEVKIKTVGILQI</sequence>
<evidence type="ECO:0000256" key="5">
    <source>
        <dbReference type="ARBA" id="ARBA00022989"/>
    </source>
</evidence>
<gene>
    <name evidence="7 8" type="primary">flhA</name>
    <name evidence="8" type="ORF">ENL39_01365</name>
</gene>
<feature type="transmembrane region" description="Helical" evidence="7">
    <location>
        <begin position="70"/>
        <end position="90"/>
    </location>
</feature>
<dbReference type="NCBIfam" id="TIGR01398">
    <property type="entry name" value="FlhA"/>
    <property type="match status" value="1"/>
</dbReference>
<evidence type="ECO:0000256" key="4">
    <source>
        <dbReference type="ARBA" id="ARBA00022692"/>
    </source>
</evidence>
<keyword evidence="6 7" id="KW-0472">Membrane</keyword>
<keyword evidence="8" id="KW-0969">Cilium</keyword>
<dbReference type="GO" id="GO:0044780">
    <property type="term" value="P:bacterial-type flagellum assembly"/>
    <property type="evidence" value="ECO:0007669"/>
    <property type="project" value="InterPro"/>
</dbReference>
<dbReference type="AlphaFoldDB" id="A0A7V5HY78"/>